<evidence type="ECO:0000256" key="6">
    <source>
        <dbReference type="ARBA" id="ARBA00022989"/>
    </source>
</evidence>
<reference evidence="9 10" key="1">
    <citation type="submission" date="2024-04" db="EMBL/GenBank/DDBJ databases">
        <title>Defined microbial consortia suppress multidrug-resistant proinflammatory Enterobacteriaceae via ecological control.</title>
        <authorList>
            <person name="Furuichi M."/>
            <person name="Kawaguchi T."/>
            <person name="Pust M."/>
            <person name="Yasuma K."/>
            <person name="Plichta D."/>
            <person name="Hasegawa N."/>
            <person name="Ohya T."/>
            <person name="Bhattarai S."/>
            <person name="Sasajima S."/>
            <person name="Aoto Y."/>
            <person name="Tuganbaev T."/>
            <person name="Yaginuma M."/>
            <person name="Ueda M."/>
            <person name="Okahashi N."/>
            <person name="Amafuji K."/>
            <person name="Kiridooshi Y."/>
            <person name="Sugita K."/>
            <person name="Strazar M."/>
            <person name="Skelly A."/>
            <person name="Suda W."/>
            <person name="Hattori M."/>
            <person name="Nakamoto N."/>
            <person name="Caballero S."/>
            <person name="Norman J."/>
            <person name="Olle B."/>
            <person name="Tanoue T."/>
            <person name="Arita M."/>
            <person name="Bucci V."/>
            <person name="Atarashi K."/>
            <person name="Xavier R."/>
            <person name="Honda K."/>
        </authorList>
    </citation>
    <scope>NUCLEOTIDE SEQUENCE [LARGE SCALE GENOMIC DNA]</scope>
    <source>
        <strain evidence="10">k34-0107-D12</strain>
    </source>
</reference>
<dbReference type="PANTHER" id="PTHR30047">
    <property type="entry name" value="HIGH-AFFINITY CHOLINE TRANSPORT PROTEIN-RELATED"/>
    <property type="match status" value="1"/>
</dbReference>
<evidence type="ECO:0000256" key="5">
    <source>
        <dbReference type="ARBA" id="ARBA00022692"/>
    </source>
</evidence>
<evidence type="ECO:0000313" key="9">
    <source>
        <dbReference type="EMBL" id="GAA6498019.1"/>
    </source>
</evidence>
<feature type="transmembrane region" description="Helical" evidence="8">
    <location>
        <begin position="327"/>
        <end position="345"/>
    </location>
</feature>
<gene>
    <name evidence="9" type="ORF">K340107D12_08350</name>
</gene>
<evidence type="ECO:0000313" key="10">
    <source>
        <dbReference type="Proteomes" id="UP001600941"/>
    </source>
</evidence>
<comment type="subcellular location">
    <subcellularLocation>
        <location evidence="1">Cell membrane</location>
        <topology evidence="1">Multi-pass membrane protein</topology>
    </subcellularLocation>
</comment>
<dbReference type="PROSITE" id="PS01303">
    <property type="entry name" value="BCCT"/>
    <property type="match status" value="1"/>
</dbReference>
<feature type="transmembrane region" description="Helical" evidence="8">
    <location>
        <begin position="459"/>
        <end position="478"/>
    </location>
</feature>
<keyword evidence="6 8" id="KW-1133">Transmembrane helix</keyword>
<dbReference type="NCBIfam" id="TIGR00842">
    <property type="entry name" value="bcct"/>
    <property type="match status" value="1"/>
</dbReference>
<feature type="transmembrane region" description="Helical" evidence="8">
    <location>
        <begin position="149"/>
        <end position="172"/>
    </location>
</feature>
<comment type="caution">
    <text evidence="9">The sequence shown here is derived from an EMBL/GenBank/DDBJ whole genome shotgun (WGS) entry which is preliminary data.</text>
</comment>
<feature type="transmembrane region" description="Helical" evidence="8">
    <location>
        <begin position="99"/>
        <end position="118"/>
    </location>
</feature>
<evidence type="ECO:0000256" key="1">
    <source>
        <dbReference type="ARBA" id="ARBA00004651"/>
    </source>
</evidence>
<feature type="transmembrane region" description="Helical" evidence="8">
    <location>
        <begin position="357"/>
        <end position="379"/>
    </location>
</feature>
<feature type="transmembrane region" description="Helical" evidence="8">
    <location>
        <begin position="242"/>
        <end position="261"/>
    </location>
</feature>
<evidence type="ECO:0000256" key="4">
    <source>
        <dbReference type="ARBA" id="ARBA00022475"/>
    </source>
</evidence>
<dbReference type="InterPro" id="IPR018093">
    <property type="entry name" value="BCCT_CS"/>
</dbReference>
<keyword evidence="4" id="KW-1003">Cell membrane</keyword>
<dbReference type="PANTHER" id="PTHR30047:SF7">
    <property type="entry name" value="HIGH-AFFINITY CHOLINE TRANSPORT PROTEIN"/>
    <property type="match status" value="1"/>
</dbReference>
<sequence length="523" mass="58494">MNSDEGKQKNRKKQMANVSKPIFLASVIGCLALYVPLIIMQDEAQGLVNLVMDKVTYGLDWLFELVGFVSLAFSLWIVIGRFGSVKLGTRDDKPEFKDFTWVAMFFCAGIGAGAMYWACVEPLYYLSSPPFGIEPMSAAAREWASAYSFFHWGFTPWAIFSVPAIAFAYCYYNRRKFHFKASYACSGLLGKRAYGKVGIAIDVLVVIGMMGGFATSLAFVFPMISCIISEFFGIPDTLPLKIAVGLFFTCIYSWSCFKGLYSGIAKLSNINMVMFIAFVIYVFLVGPSSWILSYFSDSLGIMIQNFFRMSFYTDAVSRSGFPQNWTVFYWAWWLSWAIYIGLFMARISKGRTLRAFVLNMIVTAGGGTMLIFGIMGGYVQDLIFNKGMDLIGIMQSQGGPKAIYAILDTLPGKTVIIPLFVLLLMIAQATGIDSGAYTMSNITSQEVGYNAEPKRWVRLFWSFFVYLATMSLILVGGMEVVKTSSILTCIPILVLQIFFIISVLRWLKEDFGVPKILVNDKIK</sequence>
<dbReference type="EMBL" id="BAABZQ010000001">
    <property type="protein sequence ID" value="GAA6498019.1"/>
    <property type="molecule type" value="Genomic_DNA"/>
</dbReference>
<evidence type="ECO:0000256" key="7">
    <source>
        <dbReference type="ARBA" id="ARBA00023136"/>
    </source>
</evidence>
<feature type="transmembrane region" description="Helical" evidence="8">
    <location>
        <begin position="21"/>
        <end position="41"/>
    </location>
</feature>
<feature type="transmembrane region" description="Helical" evidence="8">
    <location>
        <begin position="484"/>
        <end position="507"/>
    </location>
</feature>
<name>A0ABQ0BNB3_9FIRM</name>
<keyword evidence="7 8" id="KW-0472">Membrane</keyword>
<keyword evidence="10" id="KW-1185">Reference proteome</keyword>
<accession>A0ABQ0BNB3</accession>
<evidence type="ECO:0000256" key="3">
    <source>
        <dbReference type="ARBA" id="ARBA00022448"/>
    </source>
</evidence>
<dbReference type="InterPro" id="IPR000060">
    <property type="entry name" value="BCCT_transptr"/>
</dbReference>
<dbReference type="Pfam" id="PF02028">
    <property type="entry name" value="BCCT"/>
    <property type="match status" value="1"/>
</dbReference>
<feature type="transmembrane region" description="Helical" evidence="8">
    <location>
        <begin position="61"/>
        <end position="79"/>
    </location>
</feature>
<organism evidence="9 10">
    <name type="scientific">Blautia parvula</name>
    <dbReference type="NCBI Taxonomy" id="2877527"/>
    <lineage>
        <taxon>Bacteria</taxon>
        <taxon>Bacillati</taxon>
        <taxon>Bacillota</taxon>
        <taxon>Clostridia</taxon>
        <taxon>Lachnospirales</taxon>
        <taxon>Lachnospiraceae</taxon>
        <taxon>Blautia</taxon>
    </lineage>
</organism>
<evidence type="ECO:0000256" key="8">
    <source>
        <dbReference type="SAM" id="Phobius"/>
    </source>
</evidence>
<proteinExistence type="inferred from homology"/>
<evidence type="ECO:0000256" key="2">
    <source>
        <dbReference type="ARBA" id="ARBA00005658"/>
    </source>
</evidence>
<comment type="similarity">
    <text evidence="2">Belongs to the BCCT transporter (TC 2.A.15) family.</text>
</comment>
<dbReference type="RefSeq" id="WP_052099452.1">
    <property type="nucleotide sequence ID" value="NZ_BAABZQ010000001.1"/>
</dbReference>
<feature type="transmembrane region" description="Helical" evidence="8">
    <location>
        <begin position="415"/>
        <end position="438"/>
    </location>
</feature>
<feature type="transmembrane region" description="Helical" evidence="8">
    <location>
        <begin position="193"/>
        <end position="222"/>
    </location>
</feature>
<protein>
    <submittedName>
        <fullName evidence="9">BCCT family transporter</fullName>
    </submittedName>
</protein>
<keyword evidence="5 8" id="KW-0812">Transmembrane</keyword>
<feature type="transmembrane region" description="Helical" evidence="8">
    <location>
        <begin position="273"/>
        <end position="292"/>
    </location>
</feature>
<keyword evidence="3" id="KW-0813">Transport</keyword>
<dbReference type="Proteomes" id="UP001600941">
    <property type="component" value="Unassembled WGS sequence"/>
</dbReference>